<protein>
    <submittedName>
        <fullName evidence="2">Putative carbohydrate-binding protein with CBM48</fullName>
    </submittedName>
</protein>
<name>A0A3E0DI85_9GAMM</name>
<dbReference type="Pfam" id="PF02922">
    <property type="entry name" value="CBM_48"/>
    <property type="match status" value="1"/>
</dbReference>
<evidence type="ECO:0000313" key="2">
    <source>
        <dbReference type="EMBL" id="REG82389.1"/>
    </source>
</evidence>
<evidence type="ECO:0000259" key="1">
    <source>
        <dbReference type="Pfam" id="PF02922"/>
    </source>
</evidence>
<dbReference type="OrthoDB" id="5451596at2"/>
<dbReference type="SUPFAM" id="SSF81296">
    <property type="entry name" value="E set domains"/>
    <property type="match status" value="1"/>
</dbReference>
<dbReference type="CDD" id="cd07184">
    <property type="entry name" value="E_set_Isoamylase_like_N"/>
    <property type="match status" value="1"/>
</dbReference>
<dbReference type="GO" id="GO:0005975">
    <property type="term" value="P:carbohydrate metabolic process"/>
    <property type="evidence" value="ECO:0007669"/>
    <property type="project" value="InterPro"/>
</dbReference>
<dbReference type="GO" id="GO:0004553">
    <property type="term" value="F:hydrolase activity, hydrolyzing O-glycosyl compounds"/>
    <property type="evidence" value="ECO:0007669"/>
    <property type="project" value="InterPro"/>
</dbReference>
<gene>
    <name evidence="2" type="ORF">DFP81_10948</name>
</gene>
<evidence type="ECO:0000313" key="3">
    <source>
        <dbReference type="Proteomes" id="UP000256542"/>
    </source>
</evidence>
<comment type="caution">
    <text evidence="2">The sequence shown here is derived from an EMBL/GenBank/DDBJ whole genome shotgun (WGS) entry which is preliminary data.</text>
</comment>
<dbReference type="Gene3D" id="2.60.40.10">
    <property type="entry name" value="Immunoglobulins"/>
    <property type="match status" value="1"/>
</dbReference>
<accession>A0A3E0DI85</accession>
<dbReference type="EMBL" id="QUNG01000009">
    <property type="protein sequence ID" value="REG82389.1"/>
    <property type="molecule type" value="Genomic_DNA"/>
</dbReference>
<proteinExistence type="predicted"/>
<dbReference type="RefSeq" id="WP_115898325.1">
    <property type="nucleotide sequence ID" value="NZ_QUNG01000009.1"/>
</dbReference>
<keyword evidence="3" id="KW-1185">Reference proteome</keyword>
<dbReference type="Proteomes" id="UP000256542">
    <property type="component" value="Unassembled WGS sequence"/>
</dbReference>
<dbReference type="InterPro" id="IPR013783">
    <property type="entry name" value="Ig-like_fold"/>
</dbReference>
<dbReference type="AlphaFoldDB" id="A0A3E0DI85"/>
<feature type="domain" description="Glycoside hydrolase family 13 N-terminal" evidence="1">
    <location>
        <begin position="26"/>
        <end position="73"/>
    </location>
</feature>
<dbReference type="InterPro" id="IPR004193">
    <property type="entry name" value="Glyco_hydro_13_N"/>
</dbReference>
<dbReference type="InterPro" id="IPR014756">
    <property type="entry name" value="Ig_E-set"/>
</dbReference>
<reference evidence="2 3" key="1">
    <citation type="submission" date="2018-08" db="EMBL/GenBank/DDBJ databases">
        <title>Genomic Encyclopedia of Type Strains, Phase III (KMG-III): the genomes of soil and plant-associated and newly described type strains.</title>
        <authorList>
            <person name="Whitman W."/>
        </authorList>
    </citation>
    <scope>NUCLEOTIDE SEQUENCE [LARGE SCALE GENOMIC DNA]</scope>
    <source>
        <strain evidence="2 3">CECT 7375</strain>
    </source>
</reference>
<sequence length="101" mass="11290">MIEKKYLKTKPECKVKFALPADKVGTAKNVAVVGDFNNWDCTANPMRKQKSGVFASTLSLEVNTAYQFRYVLDGTQWLNDDMADDYVPSPVSYDSNSVISL</sequence>
<organism evidence="2 3">
    <name type="scientific">Marinomonas pollencensis</name>
    <dbReference type="NCBI Taxonomy" id="491954"/>
    <lineage>
        <taxon>Bacteria</taxon>
        <taxon>Pseudomonadati</taxon>
        <taxon>Pseudomonadota</taxon>
        <taxon>Gammaproteobacteria</taxon>
        <taxon>Oceanospirillales</taxon>
        <taxon>Oceanospirillaceae</taxon>
        <taxon>Marinomonas</taxon>
    </lineage>
</organism>